<dbReference type="AlphaFoldDB" id="D1PIN1"/>
<gene>
    <name evidence="1" type="ORF">SUBVAR_04197</name>
</gene>
<keyword evidence="2" id="KW-1185">Reference proteome</keyword>
<dbReference type="HOGENOM" id="CLU_3189825_0_0_9"/>
<reference evidence="1" key="1">
    <citation type="submission" date="2009-12" db="EMBL/GenBank/DDBJ databases">
        <authorList>
            <person name="Weinstock G."/>
            <person name="Sodergren E."/>
            <person name="Clifton S."/>
            <person name="Fulton L."/>
            <person name="Fulton B."/>
            <person name="Courtney L."/>
            <person name="Fronick C."/>
            <person name="Harrison M."/>
            <person name="Strong C."/>
            <person name="Farmer C."/>
            <person name="Delahaunty K."/>
            <person name="Markovic C."/>
            <person name="Hall O."/>
            <person name="Minx P."/>
            <person name="Tomlinson C."/>
            <person name="Mitreva M."/>
            <person name="Nelson J."/>
            <person name="Hou S."/>
            <person name="Wollam A."/>
            <person name="Pepin K.H."/>
            <person name="Johnson M."/>
            <person name="Bhonagiri V."/>
            <person name="Nash W.E."/>
            <person name="Warren W."/>
            <person name="Chinwalla A."/>
            <person name="Mardis E.R."/>
            <person name="Wilson R.K."/>
        </authorList>
    </citation>
    <scope>NUCLEOTIDE SEQUENCE [LARGE SCALE GENOMIC DNA]</scope>
    <source>
        <strain evidence="1">DSM 15176</strain>
    </source>
</reference>
<sequence length="46" mass="4941">MHVVFLSSVYLGPVPCSAQRPAARVAQPLRVRRRPALSTTLPAGRG</sequence>
<dbReference type="Proteomes" id="UP000003438">
    <property type="component" value="Unassembled WGS sequence"/>
</dbReference>
<comment type="caution">
    <text evidence="1">The sequence shown here is derived from an EMBL/GenBank/DDBJ whole genome shotgun (WGS) entry which is preliminary data.</text>
</comment>
<evidence type="ECO:0000313" key="2">
    <source>
        <dbReference type="Proteomes" id="UP000003438"/>
    </source>
</evidence>
<protein>
    <submittedName>
        <fullName evidence="1">Uncharacterized protein</fullName>
    </submittedName>
</protein>
<accession>D1PIN1</accession>
<organism evidence="1 2">
    <name type="scientific">Subdoligranulum variabile DSM 15176</name>
    <dbReference type="NCBI Taxonomy" id="411471"/>
    <lineage>
        <taxon>Bacteria</taxon>
        <taxon>Bacillati</taxon>
        <taxon>Bacillota</taxon>
        <taxon>Clostridia</taxon>
        <taxon>Eubacteriales</taxon>
        <taxon>Oscillospiraceae</taxon>
        <taxon>Subdoligranulum</taxon>
    </lineage>
</organism>
<evidence type="ECO:0000313" key="1">
    <source>
        <dbReference type="EMBL" id="EFB77391.1"/>
    </source>
</evidence>
<dbReference type="EMBL" id="ACBY02000011">
    <property type="protein sequence ID" value="EFB77391.1"/>
    <property type="molecule type" value="Genomic_DNA"/>
</dbReference>
<name>D1PIN1_9FIRM</name>
<proteinExistence type="predicted"/>